<gene>
    <name evidence="1" type="ORF">HUG12_06585</name>
</gene>
<dbReference type="OrthoDB" id="374895at2157"/>
<protein>
    <submittedName>
        <fullName evidence="1">Uncharacterized protein</fullName>
    </submittedName>
</protein>
<keyword evidence="2" id="KW-1185">Reference proteome</keyword>
<name>A0A7D5QA23_9EURY</name>
<dbReference type="GeneID" id="56037110"/>
<proteinExistence type="predicted"/>
<dbReference type="EMBL" id="CP058579">
    <property type="protein sequence ID" value="QLG61418.1"/>
    <property type="molecule type" value="Genomic_DNA"/>
</dbReference>
<reference evidence="1 2" key="1">
    <citation type="submission" date="2020-06" db="EMBL/GenBank/DDBJ databases">
        <title>NJ-3-1, isolated from saline soil.</title>
        <authorList>
            <person name="Cui H.L."/>
            <person name="Shi X."/>
        </authorList>
    </citation>
    <scope>NUCLEOTIDE SEQUENCE [LARGE SCALE GENOMIC DNA]</scope>
    <source>
        <strain evidence="1 2">NJ-3-1</strain>
    </source>
</reference>
<dbReference type="KEGG" id="halu:HUG12_06585"/>
<accession>A0A7D5QA23</accession>
<dbReference type="RefSeq" id="WP_179268003.1">
    <property type="nucleotide sequence ID" value="NZ_CP058579.1"/>
</dbReference>
<sequence>MDQAVAARHVLERGPASPILADVDRDLRAAGETLRVELAEETVAALYDGLFDPGAHTDVTVWVGRPLATTASAVPDSYFGEFAADDGRYDAYEVVDEAATLTFVFGRRYGETVEVVTGYDRLEVGFPTPNAFDGAETATERDVSRSG</sequence>
<evidence type="ECO:0000313" key="2">
    <source>
        <dbReference type="Proteomes" id="UP000509626"/>
    </source>
</evidence>
<dbReference type="AlphaFoldDB" id="A0A7D5QA23"/>
<evidence type="ECO:0000313" key="1">
    <source>
        <dbReference type="EMBL" id="QLG61418.1"/>
    </source>
</evidence>
<organism evidence="1 2">
    <name type="scientific">Halorarum salinum</name>
    <dbReference type="NCBI Taxonomy" id="2743089"/>
    <lineage>
        <taxon>Archaea</taxon>
        <taxon>Methanobacteriati</taxon>
        <taxon>Methanobacteriota</taxon>
        <taxon>Stenosarchaea group</taxon>
        <taxon>Halobacteria</taxon>
        <taxon>Halobacteriales</taxon>
        <taxon>Haloferacaceae</taxon>
        <taxon>Halorarum</taxon>
    </lineage>
</organism>
<dbReference type="Proteomes" id="UP000509626">
    <property type="component" value="Chromosome"/>
</dbReference>